<keyword evidence="2 3" id="KW-0727">SH2 domain</keyword>
<organism evidence="6 7">
    <name type="scientific">Clupea harengus</name>
    <name type="common">Atlantic herring</name>
    <dbReference type="NCBI Taxonomy" id="7950"/>
    <lineage>
        <taxon>Eukaryota</taxon>
        <taxon>Metazoa</taxon>
        <taxon>Chordata</taxon>
        <taxon>Craniata</taxon>
        <taxon>Vertebrata</taxon>
        <taxon>Euteleostomi</taxon>
        <taxon>Actinopterygii</taxon>
        <taxon>Neopterygii</taxon>
        <taxon>Teleostei</taxon>
        <taxon>Clupei</taxon>
        <taxon>Clupeiformes</taxon>
        <taxon>Clupeoidei</taxon>
        <taxon>Clupeidae</taxon>
        <taxon>Clupea</taxon>
    </lineage>
</organism>
<dbReference type="GO" id="GO:0005829">
    <property type="term" value="C:cytosol"/>
    <property type="evidence" value="ECO:0007669"/>
    <property type="project" value="TreeGrafter"/>
</dbReference>
<evidence type="ECO:0000256" key="4">
    <source>
        <dbReference type="SAM" id="MobiDB-lite"/>
    </source>
</evidence>
<name>A0A6P3W5F9_CLUHA</name>
<dbReference type="GO" id="GO:0050776">
    <property type="term" value="P:regulation of immune response"/>
    <property type="evidence" value="ECO:0007669"/>
    <property type="project" value="TreeGrafter"/>
</dbReference>
<feature type="domain" description="SH2" evidence="5">
    <location>
        <begin position="42"/>
        <end position="138"/>
    </location>
</feature>
<proteinExistence type="predicted"/>
<dbReference type="PANTHER" id="PTHR46051:SF2">
    <property type="entry name" value="PHOSPHATIDYLINOSITOL 3,4,5-TRISPHOSPHATE 5-PHOSPHATASE 2"/>
    <property type="match status" value="1"/>
</dbReference>
<dbReference type="RefSeq" id="XP_012689847.2">
    <property type="nucleotide sequence ID" value="XM_012834393.3"/>
</dbReference>
<dbReference type="Gene3D" id="3.30.505.10">
    <property type="entry name" value="SH2 domain"/>
    <property type="match status" value="1"/>
</dbReference>
<dbReference type="PRINTS" id="PR00401">
    <property type="entry name" value="SH2DOMAIN"/>
</dbReference>
<dbReference type="GO" id="GO:0004445">
    <property type="term" value="F:inositol-polyphosphate 5-phosphatase activity"/>
    <property type="evidence" value="ECO:0007669"/>
    <property type="project" value="TreeGrafter"/>
</dbReference>
<dbReference type="InterPro" id="IPR000980">
    <property type="entry name" value="SH2"/>
</dbReference>
<dbReference type="KEGG" id="char:105906273"/>
<dbReference type="PANTHER" id="PTHR46051">
    <property type="entry name" value="SH2 DOMAIN-CONTAINING PROTEIN"/>
    <property type="match status" value="1"/>
</dbReference>
<feature type="region of interest" description="Disordered" evidence="4">
    <location>
        <begin position="161"/>
        <end position="182"/>
    </location>
</feature>
<dbReference type="Pfam" id="PF00017">
    <property type="entry name" value="SH2"/>
    <property type="match status" value="1"/>
</dbReference>
<keyword evidence="6" id="KW-1185">Reference proteome</keyword>
<dbReference type="Proteomes" id="UP000515152">
    <property type="component" value="Chromosome 20"/>
</dbReference>
<feature type="compositionally biased region" description="Basic residues" evidence="4">
    <location>
        <begin position="170"/>
        <end position="182"/>
    </location>
</feature>
<gene>
    <name evidence="7" type="primary">sh2d1ab</name>
</gene>
<dbReference type="InterPro" id="IPR036860">
    <property type="entry name" value="SH2_dom_sf"/>
</dbReference>
<evidence type="ECO:0000313" key="6">
    <source>
        <dbReference type="Proteomes" id="UP000515152"/>
    </source>
</evidence>
<dbReference type="CTD" id="100148259"/>
<dbReference type="GO" id="GO:0043569">
    <property type="term" value="P:negative regulation of insulin-like growth factor receptor signaling pathway"/>
    <property type="evidence" value="ECO:0007669"/>
    <property type="project" value="TreeGrafter"/>
</dbReference>
<evidence type="ECO:0000256" key="2">
    <source>
        <dbReference type="ARBA" id="ARBA00022999"/>
    </source>
</evidence>
<dbReference type="SUPFAM" id="SSF55550">
    <property type="entry name" value="SH2 domain"/>
    <property type="match status" value="1"/>
</dbReference>
<dbReference type="PROSITE" id="PS50001">
    <property type="entry name" value="SH2"/>
    <property type="match status" value="1"/>
</dbReference>
<dbReference type="GO" id="GO:0002376">
    <property type="term" value="P:immune system process"/>
    <property type="evidence" value="ECO:0007669"/>
    <property type="project" value="UniProtKB-KW"/>
</dbReference>
<evidence type="ECO:0000259" key="5">
    <source>
        <dbReference type="PROSITE" id="PS50001"/>
    </source>
</evidence>
<evidence type="ECO:0000256" key="1">
    <source>
        <dbReference type="ARBA" id="ARBA00022859"/>
    </source>
</evidence>
<dbReference type="GeneID" id="105906273"/>
<evidence type="ECO:0000256" key="3">
    <source>
        <dbReference type="PROSITE-ProRule" id="PRU00191"/>
    </source>
</evidence>
<dbReference type="AlphaFoldDB" id="A0A6P3W5F9"/>
<dbReference type="OrthoDB" id="10053436at2759"/>
<keyword evidence="1" id="KW-0391">Immunity</keyword>
<protein>
    <submittedName>
        <fullName evidence="7">SH2 domain-containing protein 1A</fullName>
    </submittedName>
</protein>
<sequence length="182" mass="20775">MKEHVLLWLKRGFWREMPVQRADRPSVTGREQRPERMDAVSVYHGPIGKTQCERRLCEAARDGSYLIRDSESVSGVYCLCVLCKGYVYTYRLHQNEEGSWAAETAPDQQKRYFRKVKNLISAFEKPDQGIAIPLLYPVSAPSCCPTQEQLPTLAAQNYNQNHSLAPGHKSTPRVKPKKRPSV</sequence>
<accession>A0A6P3W5F9</accession>
<dbReference type="SMART" id="SM00252">
    <property type="entry name" value="SH2"/>
    <property type="match status" value="1"/>
</dbReference>
<reference evidence="7" key="1">
    <citation type="submission" date="2025-08" db="UniProtKB">
        <authorList>
            <consortium name="RefSeq"/>
        </authorList>
    </citation>
    <scope>IDENTIFICATION</scope>
</reference>
<evidence type="ECO:0000313" key="7">
    <source>
        <dbReference type="RefSeq" id="XP_012689847.2"/>
    </source>
</evidence>